<dbReference type="InterPro" id="IPR007393">
    <property type="entry name" value="YlxR_dom"/>
</dbReference>
<evidence type="ECO:0008006" key="5">
    <source>
        <dbReference type="Google" id="ProtNLM"/>
    </source>
</evidence>
<proteinExistence type="predicted"/>
<organism evidence="3 4">
    <name type="scientific">Trichlorobacter ammonificans</name>
    <dbReference type="NCBI Taxonomy" id="2916410"/>
    <lineage>
        <taxon>Bacteria</taxon>
        <taxon>Pseudomonadati</taxon>
        <taxon>Thermodesulfobacteriota</taxon>
        <taxon>Desulfuromonadia</taxon>
        <taxon>Geobacterales</taxon>
        <taxon>Geobacteraceae</taxon>
        <taxon>Trichlorobacter</taxon>
    </lineage>
</organism>
<dbReference type="Proteomes" id="UP001295463">
    <property type="component" value="Chromosome"/>
</dbReference>
<keyword evidence="4" id="KW-1185">Reference proteome</keyword>
<dbReference type="InterPro" id="IPR037465">
    <property type="entry name" value="YlxR"/>
</dbReference>
<dbReference type="RefSeq" id="WP_305731728.1">
    <property type="nucleotide sequence ID" value="NZ_OW150024.1"/>
</dbReference>
<dbReference type="EMBL" id="OW150024">
    <property type="protein sequence ID" value="CAH2030857.1"/>
    <property type="molecule type" value="Genomic_DNA"/>
</dbReference>
<name>A0ABM9D760_9BACT</name>
<dbReference type="PANTHER" id="PTHR34215">
    <property type="entry name" value="BLL0784 PROTEIN"/>
    <property type="match status" value="1"/>
</dbReference>
<accession>A0ABM9D760</accession>
<evidence type="ECO:0000313" key="3">
    <source>
        <dbReference type="EMBL" id="CAH2030857.1"/>
    </source>
</evidence>
<dbReference type="InterPro" id="IPR029064">
    <property type="entry name" value="Ribosomal_eL30-like_sf"/>
</dbReference>
<evidence type="ECO:0000259" key="2">
    <source>
        <dbReference type="Pfam" id="PF04296"/>
    </source>
</evidence>
<gene>
    <name evidence="3" type="ORF">GEAMG1_1043</name>
</gene>
<reference evidence="3 4" key="1">
    <citation type="submission" date="2022-03" db="EMBL/GenBank/DDBJ databases">
        <authorList>
            <person name="Koch H."/>
        </authorList>
    </citation>
    <scope>NUCLEOTIDE SEQUENCE [LARGE SCALE GENOMIC DNA]</scope>
    <source>
        <strain evidence="3 4">G1</strain>
    </source>
</reference>
<dbReference type="SUPFAM" id="SSF64376">
    <property type="entry name" value="YlxR-like"/>
    <property type="match status" value="1"/>
</dbReference>
<dbReference type="Pfam" id="PF01248">
    <property type="entry name" value="Ribosomal_L7Ae"/>
    <property type="match status" value="1"/>
</dbReference>
<dbReference type="SUPFAM" id="SSF55315">
    <property type="entry name" value="L30e-like"/>
    <property type="match status" value="1"/>
</dbReference>
<dbReference type="CDD" id="cd00279">
    <property type="entry name" value="YlxR"/>
    <property type="match status" value="1"/>
</dbReference>
<dbReference type="InterPro" id="IPR035931">
    <property type="entry name" value="YlxR-like_sf"/>
</dbReference>
<evidence type="ECO:0000313" key="4">
    <source>
        <dbReference type="Proteomes" id="UP001295463"/>
    </source>
</evidence>
<feature type="domain" description="Ribosomal protein eL8/eL30/eS12/Gadd45" evidence="1">
    <location>
        <begin position="97"/>
        <end position="184"/>
    </location>
</feature>
<sequence>MTQRKRSEPQRSCIVCRREGDKRSFLRFVLAPDSSITPDLEQKLPGRGTYTCQSRRCLQEAVKRRQFNRAFKETTAAVTPEELAELVATLMKKRIGAYLSLANKAGMLVSGGDALERALRSAKPPCLLLLADDISGASADKLQGRAERSGIPVYRILTKELMGQLAGKDSDRSAVAIMSPEFARSLCTELERYRNYLEEESSR</sequence>
<dbReference type="Gene3D" id="3.30.1330.30">
    <property type="match status" value="1"/>
</dbReference>
<dbReference type="PANTHER" id="PTHR34215:SF1">
    <property type="entry name" value="YLXR DOMAIN-CONTAINING PROTEIN"/>
    <property type="match status" value="1"/>
</dbReference>
<protein>
    <recommendedName>
        <fullName evidence="5">YlxR domain-containing protein</fullName>
    </recommendedName>
</protein>
<dbReference type="InterPro" id="IPR004038">
    <property type="entry name" value="Ribosomal_eL8/eL30/eS12/Gad45"/>
</dbReference>
<dbReference type="Gene3D" id="3.30.1230.10">
    <property type="entry name" value="YlxR-like"/>
    <property type="match status" value="1"/>
</dbReference>
<dbReference type="Pfam" id="PF04296">
    <property type="entry name" value="YlxR"/>
    <property type="match status" value="1"/>
</dbReference>
<feature type="domain" description="YlxR" evidence="2">
    <location>
        <begin position="11"/>
        <end position="83"/>
    </location>
</feature>
<evidence type="ECO:0000259" key="1">
    <source>
        <dbReference type="Pfam" id="PF01248"/>
    </source>
</evidence>